<keyword evidence="2" id="KW-0812">Transmembrane</keyword>
<dbReference type="InterPro" id="IPR000045">
    <property type="entry name" value="Prepilin_IV_endopep_pep"/>
</dbReference>
<dbReference type="AlphaFoldDB" id="A0A1S2N8Z1"/>
<dbReference type="Proteomes" id="UP000180246">
    <property type="component" value="Unassembled WGS sequence"/>
</dbReference>
<dbReference type="PANTHER" id="PTHR30487">
    <property type="entry name" value="TYPE 4 PREPILIN-LIKE PROTEINS LEADER PEPTIDE-PROCESSING ENZYME"/>
    <property type="match status" value="1"/>
</dbReference>
<feature type="domain" description="Prepilin type IV endopeptidase peptidase" evidence="3">
    <location>
        <begin position="10"/>
        <end position="113"/>
    </location>
</feature>
<name>A0A1S2N8Z1_9BURK</name>
<evidence type="ECO:0000259" key="3">
    <source>
        <dbReference type="Pfam" id="PF01478"/>
    </source>
</evidence>
<evidence type="ECO:0000256" key="1">
    <source>
        <dbReference type="ARBA" id="ARBA00005801"/>
    </source>
</evidence>
<evidence type="ECO:0000256" key="2">
    <source>
        <dbReference type="SAM" id="Phobius"/>
    </source>
</evidence>
<reference evidence="4 5" key="1">
    <citation type="submission" date="2014-10" db="EMBL/GenBank/DDBJ databases">
        <authorList>
            <person name="Seo M.-J."/>
            <person name="Seok Y.J."/>
            <person name="Cha I.-T."/>
        </authorList>
    </citation>
    <scope>NUCLEOTIDE SEQUENCE [LARGE SCALE GENOMIC DNA]</scope>
    <source>
        <strain evidence="4 5">NEU</strain>
    </source>
</reference>
<organism evidence="4 5">
    <name type="scientific">Massilia timonae</name>
    <dbReference type="NCBI Taxonomy" id="47229"/>
    <lineage>
        <taxon>Bacteria</taxon>
        <taxon>Pseudomonadati</taxon>
        <taxon>Pseudomonadota</taxon>
        <taxon>Betaproteobacteria</taxon>
        <taxon>Burkholderiales</taxon>
        <taxon>Oxalobacteraceae</taxon>
        <taxon>Telluria group</taxon>
        <taxon>Massilia</taxon>
    </lineage>
</organism>
<feature type="transmembrane region" description="Helical" evidence="2">
    <location>
        <begin position="54"/>
        <end position="77"/>
    </location>
</feature>
<dbReference type="GO" id="GO:0005886">
    <property type="term" value="C:plasma membrane"/>
    <property type="evidence" value="ECO:0007669"/>
    <property type="project" value="TreeGrafter"/>
</dbReference>
<comment type="caution">
    <text evidence="4">The sequence shown here is derived from an EMBL/GenBank/DDBJ whole genome shotgun (WGS) entry which is preliminary data.</text>
</comment>
<comment type="similarity">
    <text evidence="1">Belongs to the peptidase A24 family.</text>
</comment>
<dbReference type="Pfam" id="PF01478">
    <property type="entry name" value="Peptidase_A24"/>
    <property type="match status" value="1"/>
</dbReference>
<dbReference type="Gene3D" id="1.20.120.1220">
    <property type="match status" value="1"/>
</dbReference>
<proteinExistence type="inferred from homology"/>
<feature type="transmembrane region" description="Helical" evidence="2">
    <location>
        <begin position="160"/>
        <end position="179"/>
    </location>
</feature>
<dbReference type="PANTHER" id="PTHR30487:SF0">
    <property type="entry name" value="PREPILIN LEADER PEPTIDASE_N-METHYLTRANSFERASE-RELATED"/>
    <property type="match status" value="1"/>
</dbReference>
<dbReference type="InterPro" id="IPR050882">
    <property type="entry name" value="Prepilin_peptidase/N-MTase"/>
</dbReference>
<accession>A0A1S2N8Z1</accession>
<protein>
    <submittedName>
        <fullName evidence="4">Type IV leader peptidase family protein</fullName>
    </submittedName>
</protein>
<dbReference type="EMBL" id="JRYB01000001">
    <property type="protein sequence ID" value="OIJ41551.1"/>
    <property type="molecule type" value="Genomic_DNA"/>
</dbReference>
<evidence type="ECO:0000313" key="5">
    <source>
        <dbReference type="Proteomes" id="UP000180246"/>
    </source>
</evidence>
<feature type="transmembrane region" description="Helical" evidence="2">
    <location>
        <begin position="97"/>
        <end position="118"/>
    </location>
</feature>
<dbReference type="RefSeq" id="WP_071360867.1">
    <property type="nucleotide sequence ID" value="NZ_JRYB01000001.1"/>
</dbReference>
<gene>
    <name evidence="4" type="ORF">LO55_1305</name>
</gene>
<dbReference type="GO" id="GO:0006465">
    <property type="term" value="P:signal peptide processing"/>
    <property type="evidence" value="ECO:0007669"/>
    <property type="project" value="TreeGrafter"/>
</dbReference>
<evidence type="ECO:0000313" key="4">
    <source>
        <dbReference type="EMBL" id="OIJ41551.1"/>
    </source>
</evidence>
<sequence length="184" mass="18863">MAVALYLDTLLLLMVTAAAVKDLESRRIPNRLLAAGMACALVLHLLSPQPLAGLLAWLGGTATGLAIFLPFYLVRGMAAGDVKMMAAVGAFAGPGDALRIAILAWCVGGVMALAVIVFKGRLRMALANIWAILKPMLLRLPRGPAPAIGGAGGQPSAGSIPYGVAIAAGAIALLVSRYADRPLL</sequence>
<keyword evidence="2" id="KW-0472">Membrane</keyword>
<keyword evidence="2" id="KW-1133">Transmembrane helix</keyword>
<dbReference type="GO" id="GO:0004190">
    <property type="term" value="F:aspartic-type endopeptidase activity"/>
    <property type="evidence" value="ECO:0007669"/>
    <property type="project" value="InterPro"/>
</dbReference>